<dbReference type="AlphaFoldDB" id="A0A1I0RLR3"/>
<name>A0A1I0RLR3_9FIRM</name>
<proteinExistence type="predicted"/>
<reference evidence="2 3" key="1">
    <citation type="submission" date="2016-10" db="EMBL/GenBank/DDBJ databases">
        <authorList>
            <person name="de Groot N.N."/>
        </authorList>
    </citation>
    <scope>NUCLEOTIDE SEQUENCE [LARGE SCALE GENOMIC DNA]</scope>
    <source>
        <strain evidence="2 3">DSM 9179</strain>
    </source>
</reference>
<keyword evidence="1" id="KW-1133">Transmembrane helix</keyword>
<evidence type="ECO:0000313" key="3">
    <source>
        <dbReference type="Proteomes" id="UP000199701"/>
    </source>
</evidence>
<dbReference type="STRING" id="99656.SAMN05421659_11874"/>
<protein>
    <submittedName>
        <fullName evidence="2">Uncharacterized protein</fullName>
    </submittedName>
</protein>
<keyword evidence="1" id="KW-0472">Membrane</keyword>
<keyword evidence="1" id="KW-0812">Transmembrane</keyword>
<feature type="transmembrane region" description="Helical" evidence="1">
    <location>
        <begin position="20"/>
        <end position="39"/>
    </location>
</feature>
<evidence type="ECO:0000256" key="1">
    <source>
        <dbReference type="SAM" id="Phobius"/>
    </source>
</evidence>
<dbReference type="Proteomes" id="UP000199701">
    <property type="component" value="Unassembled WGS sequence"/>
</dbReference>
<sequence>MDSLKIFFDQYNSSNSLTLIIIYILVILVAFGICVLASYKLKIYSNKRRKVKPNSYEPTIYAIVGGASDSARYKRP</sequence>
<evidence type="ECO:0000313" key="2">
    <source>
        <dbReference type="EMBL" id="SEW42111.1"/>
    </source>
</evidence>
<gene>
    <name evidence="2" type="ORF">SAMN05421659_11874</name>
</gene>
<organism evidence="2 3">
    <name type="scientific">[Clostridium] fimetarium</name>
    <dbReference type="NCBI Taxonomy" id="99656"/>
    <lineage>
        <taxon>Bacteria</taxon>
        <taxon>Bacillati</taxon>
        <taxon>Bacillota</taxon>
        <taxon>Clostridia</taxon>
        <taxon>Lachnospirales</taxon>
        <taxon>Lachnospiraceae</taxon>
    </lineage>
</organism>
<accession>A0A1I0RLR3</accession>
<dbReference type="EMBL" id="FOJI01000018">
    <property type="protein sequence ID" value="SEW42111.1"/>
    <property type="molecule type" value="Genomic_DNA"/>
</dbReference>
<keyword evidence="3" id="KW-1185">Reference proteome</keyword>